<sequence>MKKVTRLFFSLAVLGCGFQAMADSDVMPSVESIVREIKAPQIPANDFNVSDYINHDMAKAPIDIRDAVIKAINDAADAGGGRVIVPQGKWLVNGPLHLKSNIDLHISEGAHLLFSAKPEHYLPVVKTRWEGTEMFGYSPFIYAHNVHDIAITGTGIIDGNENSEFFSWHPQEKPDQLALRKMGINGVPVSQRQFGEGHLLRPSLIQIIGAERVLLEGYETHNSPFWVNHLVYTTHATVRDLKVNSHHANNDGVDVDSSSWVLIEGNVFRTGDDSIVVKSGRDRDGRDVGVPSEYIVVRNNDMGGEDGIALGSEMSGDIRYVWFTNNILRSGVSAVRFKANMDRGGVVEHIRVSDLQVEAFDSLFWFQLNYPGELDGKHPSRYRDIVFDNVTVEKAGMFLEVHGPDEIPVEDLVFRNVTVTKAEHQMTLENVKNLVFDNVSVNGQRINGALDWHK</sequence>
<dbReference type="PANTHER" id="PTHR31339">
    <property type="entry name" value="PECTIN LYASE-RELATED"/>
    <property type="match status" value="1"/>
</dbReference>
<accession>A0A1E7ZBY0</accession>
<gene>
    <name evidence="6" type="ORF">BFC18_10315</name>
</gene>
<keyword evidence="3 4" id="KW-0326">Glycosidase</keyword>
<dbReference type="OrthoDB" id="9795222at2"/>
<dbReference type="Proteomes" id="UP000175691">
    <property type="component" value="Unassembled WGS sequence"/>
</dbReference>
<dbReference type="SUPFAM" id="SSF51126">
    <property type="entry name" value="Pectin lyase-like"/>
    <property type="match status" value="1"/>
</dbReference>
<dbReference type="GO" id="GO:0005975">
    <property type="term" value="P:carbohydrate metabolic process"/>
    <property type="evidence" value="ECO:0007669"/>
    <property type="project" value="InterPro"/>
</dbReference>
<keyword evidence="7" id="KW-1185">Reference proteome</keyword>
<dbReference type="PANTHER" id="PTHR31339:SF9">
    <property type="entry name" value="PLASMIN AND FIBRONECTIN-BINDING PROTEIN A"/>
    <property type="match status" value="1"/>
</dbReference>
<dbReference type="InterPro" id="IPR051801">
    <property type="entry name" value="GH28_Enzymes"/>
</dbReference>
<dbReference type="AlphaFoldDB" id="A0A1E7ZBY0"/>
<evidence type="ECO:0000256" key="5">
    <source>
        <dbReference type="SAM" id="SignalP"/>
    </source>
</evidence>
<evidence type="ECO:0000256" key="3">
    <source>
        <dbReference type="ARBA" id="ARBA00023295"/>
    </source>
</evidence>
<dbReference type="InterPro" id="IPR011050">
    <property type="entry name" value="Pectin_lyase_fold/virulence"/>
</dbReference>
<dbReference type="GO" id="GO:0004650">
    <property type="term" value="F:polygalacturonase activity"/>
    <property type="evidence" value="ECO:0007669"/>
    <property type="project" value="InterPro"/>
</dbReference>
<comment type="caution">
    <text evidence="6">The sequence shown here is derived from an EMBL/GenBank/DDBJ whole genome shotgun (WGS) entry which is preliminary data.</text>
</comment>
<comment type="similarity">
    <text evidence="1 4">Belongs to the glycosyl hydrolase 28 family.</text>
</comment>
<evidence type="ECO:0000256" key="1">
    <source>
        <dbReference type="ARBA" id="ARBA00008834"/>
    </source>
</evidence>
<protein>
    <submittedName>
        <fullName evidence="6">Exo-poly-alpha-D-galacturonosidase</fullName>
    </submittedName>
</protein>
<dbReference type="Pfam" id="PF00295">
    <property type="entry name" value="Glyco_hydro_28"/>
    <property type="match status" value="1"/>
</dbReference>
<dbReference type="Gene3D" id="2.160.20.10">
    <property type="entry name" value="Single-stranded right-handed beta-helix, Pectin lyase-like"/>
    <property type="match status" value="1"/>
</dbReference>
<dbReference type="STRING" id="1656094.BFC18_10315"/>
<proteinExistence type="inferred from homology"/>
<dbReference type="InterPro" id="IPR012334">
    <property type="entry name" value="Pectin_lyas_fold"/>
</dbReference>
<reference evidence="6 7" key="1">
    <citation type="submission" date="2016-08" db="EMBL/GenBank/DDBJ databases">
        <authorList>
            <person name="Seilhamer J.J."/>
        </authorList>
    </citation>
    <scope>NUCLEOTIDE SEQUENCE [LARGE SCALE GENOMIC DNA]</scope>
    <source>
        <strain evidence="6 7">KCTC 42603</strain>
    </source>
</reference>
<name>A0A1E7ZBY0_9ALTE</name>
<feature type="chain" id="PRO_5009209733" evidence="5">
    <location>
        <begin position="23"/>
        <end position="454"/>
    </location>
</feature>
<keyword evidence="2 4" id="KW-0378">Hydrolase</keyword>
<evidence type="ECO:0000313" key="6">
    <source>
        <dbReference type="EMBL" id="OFC71026.1"/>
    </source>
</evidence>
<evidence type="ECO:0000256" key="4">
    <source>
        <dbReference type="RuleBase" id="RU361169"/>
    </source>
</evidence>
<keyword evidence="5" id="KW-0732">Signal</keyword>
<organism evidence="6 7">
    <name type="scientific">Alteromonas confluentis</name>
    <dbReference type="NCBI Taxonomy" id="1656094"/>
    <lineage>
        <taxon>Bacteria</taxon>
        <taxon>Pseudomonadati</taxon>
        <taxon>Pseudomonadota</taxon>
        <taxon>Gammaproteobacteria</taxon>
        <taxon>Alteromonadales</taxon>
        <taxon>Alteromonadaceae</taxon>
        <taxon>Alteromonas/Salinimonas group</taxon>
        <taxon>Alteromonas</taxon>
    </lineage>
</organism>
<feature type="signal peptide" evidence="5">
    <location>
        <begin position="1"/>
        <end position="22"/>
    </location>
</feature>
<evidence type="ECO:0000256" key="2">
    <source>
        <dbReference type="ARBA" id="ARBA00022801"/>
    </source>
</evidence>
<evidence type="ECO:0000313" key="7">
    <source>
        <dbReference type="Proteomes" id="UP000175691"/>
    </source>
</evidence>
<dbReference type="EMBL" id="MDHN01000021">
    <property type="protein sequence ID" value="OFC71026.1"/>
    <property type="molecule type" value="Genomic_DNA"/>
</dbReference>
<dbReference type="InterPro" id="IPR000743">
    <property type="entry name" value="Glyco_hydro_28"/>
</dbReference>